<dbReference type="EMBL" id="JANPWB010000009">
    <property type="protein sequence ID" value="KAJ1148261.1"/>
    <property type="molecule type" value="Genomic_DNA"/>
</dbReference>
<gene>
    <name evidence="2" type="ORF">NDU88_001098</name>
</gene>
<evidence type="ECO:0000313" key="2">
    <source>
        <dbReference type="EMBL" id="KAJ1148261.1"/>
    </source>
</evidence>
<comment type="caution">
    <text evidence="2">The sequence shown here is derived from an EMBL/GenBank/DDBJ whole genome shotgun (WGS) entry which is preliminary data.</text>
</comment>
<proteinExistence type="predicted"/>
<dbReference type="AlphaFoldDB" id="A0AAV7R6V5"/>
<reference evidence="2" key="1">
    <citation type="journal article" date="2022" name="bioRxiv">
        <title>Sequencing and chromosome-scale assembly of the giantPleurodeles waltlgenome.</title>
        <authorList>
            <person name="Brown T."/>
            <person name="Elewa A."/>
            <person name="Iarovenko S."/>
            <person name="Subramanian E."/>
            <person name="Araus A.J."/>
            <person name="Petzold A."/>
            <person name="Susuki M."/>
            <person name="Suzuki K.-i.T."/>
            <person name="Hayashi T."/>
            <person name="Toyoda A."/>
            <person name="Oliveira C."/>
            <person name="Osipova E."/>
            <person name="Leigh N.D."/>
            <person name="Simon A."/>
            <person name="Yun M.H."/>
        </authorList>
    </citation>
    <scope>NUCLEOTIDE SEQUENCE</scope>
    <source>
        <strain evidence="2">20211129_DDA</strain>
        <tissue evidence="2">Liver</tissue>
    </source>
</reference>
<protein>
    <submittedName>
        <fullName evidence="2">Uncharacterized protein</fullName>
    </submittedName>
</protein>
<evidence type="ECO:0000313" key="3">
    <source>
        <dbReference type="Proteomes" id="UP001066276"/>
    </source>
</evidence>
<feature type="region of interest" description="Disordered" evidence="1">
    <location>
        <begin position="31"/>
        <end position="58"/>
    </location>
</feature>
<keyword evidence="3" id="KW-1185">Reference proteome</keyword>
<evidence type="ECO:0000256" key="1">
    <source>
        <dbReference type="SAM" id="MobiDB-lite"/>
    </source>
</evidence>
<name>A0AAV7R6V5_PLEWA</name>
<organism evidence="2 3">
    <name type="scientific">Pleurodeles waltl</name>
    <name type="common">Iberian ribbed newt</name>
    <dbReference type="NCBI Taxonomy" id="8319"/>
    <lineage>
        <taxon>Eukaryota</taxon>
        <taxon>Metazoa</taxon>
        <taxon>Chordata</taxon>
        <taxon>Craniata</taxon>
        <taxon>Vertebrata</taxon>
        <taxon>Euteleostomi</taxon>
        <taxon>Amphibia</taxon>
        <taxon>Batrachia</taxon>
        <taxon>Caudata</taxon>
        <taxon>Salamandroidea</taxon>
        <taxon>Salamandridae</taxon>
        <taxon>Pleurodelinae</taxon>
        <taxon>Pleurodeles</taxon>
    </lineage>
</organism>
<accession>A0AAV7R6V5</accession>
<dbReference type="Proteomes" id="UP001066276">
    <property type="component" value="Chromosome 5"/>
</dbReference>
<sequence length="120" mass="13520">MDSGRVRASSPRSIAAFNTVDHTILLSRRKTDGLSVNQSKYGKEKTARSHPPRSVPESYGRIVSERQGNRRQINSLPAMSMEIEKGLRLEKKRAPSWRVSVVKHGDTLYRTKPSIMSLSI</sequence>